<dbReference type="AlphaFoldDB" id="A0A5C6F2Y4"/>
<name>A0A5C6F2Y4_9BACT</name>
<evidence type="ECO:0000256" key="1">
    <source>
        <dbReference type="SAM" id="MobiDB-lite"/>
    </source>
</evidence>
<feature type="region of interest" description="Disordered" evidence="1">
    <location>
        <begin position="47"/>
        <end position="128"/>
    </location>
</feature>
<sequence>MAGAAVSTADQVQKVAALLGVAVLRWRDQRESSQILSNSLPERLELRSDSSLSVTGPNDRASGPAETGSRLQVGETDVVRGTKTEDRDADCRSDLATESKDCRSTIGRDRKVQCGEEQQEHQQAGGER</sequence>
<feature type="compositionally biased region" description="Basic and acidic residues" evidence="1">
    <location>
        <begin position="77"/>
        <end position="128"/>
    </location>
</feature>
<protein>
    <submittedName>
        <fullName evidence="2">Uncharacterized protein</fullName>
    </submittedName>
</protein>
<evidence type="ECO:0000313" key="2">
    <source>
        <dbReference type="EMBL" id="TWU54767.1"/>
    </source>
</evidence>
<comment type="caution">
    <text evidence="2">The sequence shown here is derived from an EMBL/GenBank/DDBJ whole genome shotgun (WGS) entry which is preliminary data.</text>
</comment>
<organism evidence="2 3">
    <name type="scientific">Rubripirellula tenax</name>
    <dbReference type="NCBI Taxonomy" id="2528015"/>
    <lineage>
        <taxon>Bacteria</taxon>
        <taxon>Pseudomonadati</taxon>
        <taxon>Planctomycetota</taxon>
        <taxon>Planctomycetia</taxon>
        <taxon>Pirellulales</taxon>
        <taxon>Pirellulaceae</taxon>
        <taxon>Rubripirellula</taxon>
    </lineage>
</organism>
<dbReference type="Proteomes" id="UP000318288">
    <property type="component" value="Unassembled WGS sequence"/>
</dbReference>
<reference evidence="2 3" key="1">
    <citation type="submission" date="2019-02" db="EMBL/GenBank/DDBJ databases">
        <title>Deep-cultivation of Planctomycetes and their phenomic and genomic characterization uncovers novel biology.</title>
        <authorList>
            <person name="Wiegand S."/>
            <person name="Jogler M."/>
            <person name="Boedeker C."/>
            <person name="Pinto D."/>
            <person name="Vollmers J."/>
            <person name="Rivas-Marin E."/>
            <person name="Kohn T."/>
            <person name="Peeters S.H."/>
            <person name="Heuer A."/>
            <person name="Rast P."/>
            <person name="Oberbeckmann S."/>
            <person name="Bunk B."/>
            <person name="Jeske O."/>
            <person name="Meyerdierks A."/>
            <person name="Storesund J.E."/>
            <person name="Kallscheuer N."/>
            <person name="Luecker S."/>
            <person name="Lage O.M."/>
            <person name="Pohl T."/>
            <person name="Merkel B.J."/>
            <person name="Hornburger P."/>
            <person name="Mueller R.-W."/>
            <person name="Bruemmer F."/>
            <person name="Labrenz M."/>
            <person name="Spormann A.M."/>
            <person name="Op Den Camp H."/>
            <person name="Overmann J."/>
            <person name="Amann R."/>
            <person name="Jetten M.S.M."/>
            <person name="Mascher T."/>
            <person name="Medema M.H."/>
            <person name="Devos D.P."/>
            <person name="Kaster A.-K."/>
            <person name="Ovreas L."/>
            <person name="Rohde M."/>
            <person name="Galperin M.Y."/>
            <person name="Jogler C."/>
        </authorList>
    </citation>
    <scope>NUCLEOTIDE SEQUENCE [LARGE SCALE GENOMIC DNA]</scope>
    <source>
        <strain evidence="2 3">Poly51</strain>
    </source>
</reference>
<proteinExistence type="predicted"/>
<evidence type="ECO:0000313" key="3">
    <source>
        <dbReference type="Proteomes" id="UP000318288"/>
    </source>
</evidence>
<keyword evidence="3" id="KW-1185">Reference proteome</keyword>
<gene>
    <name evidence="2" type="ORF">Poly51_34860</name>
</gene>
<dbReference type="EMBL" id="SJPW01000004">
    <property type="protein sequence ID" value="TWU54767.1"/>
    <property type="molecule type" value="Genomic_DNA"/>
</dbReference>
<accession>A0A5C6F2Y4</accession>